<dbReference type="Pfam" id="PF05331">
    <property type="entry name" value="DUF742"/>
    <property type="match status" value="1"/>
</dbReference>
<dbReference type="InterPro" id="IPR007995">
    <property type="entry name" value="DUF742"/>
</dbReference>
<dbReference type="Proteomes" id="UP001205311">
    <property type="component" value="Unassembled WGS sequence"/>
</dbReference>
<proteinExistence type="predicted"/>
<feature type="region of interest" description="Disordered" evidence="1">
    <location>
        <begin position="1"/>
        <end position="116"/>
    </location>
</feature>
<feature type="compositionally biased region" description="Low complexity" evidence="1">
    <location>
        <begin position="54"/>
        <end position="63"/>
    </location>
</feature>
<name>A0ABT1I2A1_STRSD</name>
<feature type="compositionally biased region" description="Pro residues" evidence="1">
    <location>
        <begin position="1"/>
        <end position="12"/>
    </location>
</feature>
<evidence type="ECO:0000313" key="2">
    <source>
        <dbReference type="EMBL" id="MCP2261851.1"/>
    </source>
</evidence>
<keyword evidence="3" id="KW-1185">Reference proteome</keyword>
<dbReference type="RefSeq" id="WP_253673165.1">
    <property type="nucleotide sequence ID" value="NZ_JAMTCP010000050.1"/>
</dbReference>
<sequence>MTVPDDPLPPADPTTADPFDADPFDAGPFDADGGEEGGRRRARWPRRSRRRRAASAVGTTGARFGPPANRHRLDDDSNASDGSDEPGATEITTVVPAVDVDGTGAAEDPFVGLTGARFGSPALRRRWQEDLTADQRNRQRDPLPDGPRTAPPRPRQGTTAQTEDIVPEEQESLRTLVRPYTWTGGRTAPRYDLGLETLVSASDDAARWDEEQVSAEFRRVAALCARPRSVAEVAASLSIPLGVARVLLGDMAVAGSIVVHRSATADGMPDLALMERVLHGLRRL</sequence>
<protein>
    <recommendedName>
        <fullName evidence="4">DUF742 domain-containing protein</fullName>
    </recommendedName>
</protein>
<dbReference type="EMBL" id="JAMTCP010000050">
    <property type="protein sequence ID" value="MCP2261851.1"/>
    <property type="molecule type" value="Genomic_DNA"/>
</dbReference>
<organism evidence="2 3">
    <name type="scientific">Streptoalloteichus tenebrarius (strain ATCC 17920 / DSM 40477 / JCM 4838 / CBS 697.72 / NBRC 16177 / NCIMB 11028 / NRRL B-12390 / A12253. 1 / ISP 5477)</name>
    <name type="common">Streptomyces tenebrarius</name>
    <dbReference type="NCBI Taxonomy" id="1933"/>
    <lineage>
        <taxon>Bacteria</taxon>
        <taxon>Bacillati</taxon>
        <taxon>Actinomycetota</taxon>
        <taxon>Actinomycetes</taxon>
        <taxon>Pseudonocardiales</taxon>
        <taxon>Pseudonocardiaceae</taxon>
        <taxon>Streptoalloteichus</taxon>
    </lineage>
</organism>
<dbReference type="PANTHER" id="PTHR36221">
    <property type="entry name" value="DUF742 DOMAIN-CONTAINING PROTEIN"/>
    <property type="match status" value="1"/>
</dbReference>
<feature type="compositionally biased region" description="Basic residues" evidence="1">
    <location>
        <begin position="40"/>
        <end position="53"/>
    </location>
</feature>
<accession>A0ABT1I2A1</accession>
<evidence type="ECO:0000256" key="1">
    <source>
        <dbReference type="SAM" id="MobiDB-lite"/>
    </source>
</evidence>
<feature type="region of interest" description="Disordered" evidence="1">
    <location>
        <begin position="130"/>
        <end position="167"/>
    </location>
</feature>
<evidence type="ECO:0008006" key="4">
    <source>
        <dbReference type="Google" id="ProtNLM"/>
    </source>
</evidence>
<gene>
    <name evidence="2" type="ORF">LX15_005578</name>
</gene>
<comment type="caution">
    <text evidence="2">The sequence shown here is derived from an EMBL/GenBank/DDBJ whole genome shotgun (WGS) entry which is preliminary data.</text>
</comment>
<feature type="compositionally biased region" description="Basic and acidic residues" evidence="1">
    <location>
        <begin position="130"/>
        <end position="143"/>
    </location>
</feature>
<reference evidence="2 3" key="1">
    <citation type="submission" date="2022-06" db="EMBL/GenBank/DDBJ databases">
        <title>Genomic Encyclopedia of Archaeal and Bacterial Type Strains, Phase II (KMG-II): from individual species to whole genera.</title>
        <authorList>
            <person name="Goeker M."/>
        </authorList>
    </citation>
    <scope>NUCLEOTIDE SEQUENCE [LARGE SCALE GENOMIC DNA]</scope>
    <source>
        <strain evidence="2 3">DSM 40477</strain>
    </source>
</reference>
<evidence type="ECO:0000313" key="3">
    <source>
        <dbReference type="Proteomes" id="UP001205311"/>
    </source>
</evidence>
<dbReference type="PANTHER" id="PTHR36221:SF1">
    <property type="entry name" value="DUF742 DOMAIN-CONTAINING PROTEIN"/>
    <property type="match status" value="1"/>
</dbReference>